<evidence type="ECO:0000313" key="3">
    <source>
        <dbReference type="EMBL" id="WRL44856.1"/>
    </source>
</evidence>
<dbReference type="SUPFAM" id="SSF51735">
    <property type="entry name" value="NAD(P)-binding Rossmann-fold domains"/>
    <property type="match status" value="1"/>
</dbReference>
<organism evidence="3 4">
    <name type="scientific">Aromatoleum evansii</name>
    <name type="common">Azoarcus evansii</name>
    <dbReference type="NCBI Taxonomy" id="59406"/>
    <lineage>
        <taxon>Bacteria</taxon>
        <taxon>Pseudomonadati</taxon>
        <taxon>Pseudomonadota</taxon>
        <taxon>Betaproteobacteria</taxon>
        <taxon>Rhodocyclales</taxon>
        <taxon>Rhodocyclaceae</taxon>
        <taxon>Aromatoleum</taxon>
    </lineage>
</organism>
<accession>A0ABZ1AIK4</accession>
<dbReference type="PANTHER" id="PTHR14239:SF10">
    <property type="entry name" value="REDUCTASE"/>
    <property type="match status" value="1"/>
</dbReference>
<name>A0ABZ1AIK4_AROEV</name>
<dbReference type="InterPro" id="IPR051267">
    <property type="entry name" value="STEAP_metalloreductase"/>
</dbReference>
<dbReference type="EMBL" id="CP141259">
    <property type="protein sequence ID" value="WRL44856.1"/>
    <property type="molecule type" value="Genomic_DNA"/>
</dbReference>
<evidence type="ECO:0000259" key="2">
    <source>
        <dbReference type="Pfam" id="PF03807"/>
    </source>
</evidence>
<dbReference type="Pfam" id="PF03807">
    <property type="entry name" value="F420_oxidored"/>
    <property type="match status" value="1"/>
</dbReference>
<protein>
    <submittedName>
        <fullName evidence="3">NAD(P)-binding domain-containing protein</fullName>
    </submittedName>
</protein>
<dbReference type="InterPro" id="IPR036291">
    <property type="entry name" value="NAD(P)-bd_dom_sf"/>
</dbReference>
<dbReference type="Proteomes" id="UP001626593">
    <property type="component" value="Chromosome"/>
</dbReference>
<keyword evidence="4" id="KW-1185">Reference proteome</keyword>
<dbReference type="InterPro" id="IPR028939">
    <property type="entry name" value="P5C_Rdtase_cat_N"/>
</dbReference>
<evidence type="ECO:0000313" key="4">
    <source>
        <dbReference type="Proteomes" id="UP001626593"/>
    </source>
</evidence>
<dbReference type="RefSeq" id="WP_407278142.1">
    <property type="nucleotide sequence ID" value="NZ_CP141259.1"/>
</dbReference>
<sequence>MSARIRSRLGGHLRPGFPCDPACGLPPDGRRRELLFAAAAMLALAALPRAATGASDGFRIGIIGTGRIGGALAELWAKAGHELLVSSRHPDDLKPLAARLGANVRVGTPREAAGFGDVVLIAVPYGALPQIGRDYAGLMARKVVLETGNPRRERDGPMATPALERGTGVASAEYLPGVRLVRAFTSVPYLALRSEAHRAGERVGVPLAADDRDALAVAARLVEDAGFEPVPVGGLARARDFDIGSPVFGRALTARELRQVLGLAR</sequence>
<reference evidence="3 4" key="1">
    <citation type="submission" date="2023-12" db="EMBL/GenBank/DDBJ databases">
        <title>A. evansii MAY27, complete genome.</title>
        <authorList>
            <person name="Wang Y."/>
        </authorList>
    </citation>
    <scope>NUCLEOTIDE SEQUENCE [LARGE SCALE GENOMIC DNA]</scope>
    <source>
        <strain evidence="3 4">MAY27</strain>
    </source>
</reference>
<keyword evidence="1" id="KW-0560">Oxidoreductase</keyword>
<dbReference type="Gene3D" id="3.40.50.720">
    <property type="entry name" value="NAD(P)-binding Rossmann-like Domain"/>
    <property type="match status" value="1"/>
</dbReference>
<feature type="domain" description="Pyrroline-5-carboxylate reductase catalytic N-terminal" evidence="2">
    <location>
        <begin position="59"/>
        <end position="150"/>
    </location>
</feature>
<dbReference type="PANTHER" id="PTHR14239">
    <property type="entry name" value="DUDULIN-RELATED"/>
    <property type="match status" value="1"/>
</dbReference>
<gene>
    <name evidence="3" type="ORF">U5817_16760</name>
</gene>
<evidence type="ECO:0000256" key="1">
    <source>
        <dbReference type="ARBA" id="ARBA00023002"/>
    </source>
</evidence>
<proteinExistence type="predicted"/>